<protein>
    <recommendedName>
        <fullName evidence="1">Cell wall hydrolase SleB domain-containing protein</fullName>
    </recommendedName>
</protein>
<dbReference type="EMBL" id="LAQL01000004">
    <property type="protein sequence ID" value="KLN61505.1"/>
    <property type="molecule type" value="Genomic_DNA"/>
</dbReference>
<keyword evidence="3" id="KW-1185">Reference proteome</keyword>
<dbReference type="Pfam" id="PF07486">
    <property type="entry name" value="Hydrolase_2"/>
    <property type="match status" value="1"/>
</dbReference>
<dbReference type="Gene3D" id="1.10.10.2520">
    <property type="entry name" value="Cell wall hydrolase SleB, domain 1"/>
    <property type="match status" value="1"/>
</dbReference>
<reference evidence="2 3" key="1">
    <citation type="submission" date="2015-03" db="EMBL/GenBank/DDBJ databases">
        <title>Genome Sequence of Kiloniella spongiae MEBiC09566, isolated from a marine sponge.</title>
        <authorList>
            <person name="Shao Z."/>
            <person name="Wang L."/>
            <person name="Li X."/>
        </authorList>
    </citation>
    <scope>NUCLEOTIDE SEQUENCE [LARGE SCALE GENOMIC DNA]</scope>
    <source>
        <strain evidence="2 3">MEBiC09566</strain>
    </source>
</reference>
<comment type="caution">
    <text evidence="2">The sequence shown here is derived from an EMBL/GenBank/DDBJ whole genome shotgun (WGS) entry which is preliminary data.</text>
</comment>
<organism evidence="2 3">
    <name type="scientific">Kiloniella spongiae</name>
    <dbReference type="NCBI Taxonomy" id="1489064"/>
    <lineage>
        <taxon>Bacteria</taxon>
        <taxon>Pseudomonadati</taxon>
        <taxon>Pseudomonadota</taxon>
        <taxon>Alphaproteobacteria</taxon>
        <taxon>Rhodospirillales</taxon>
        <taxon>Kiloniellaceae</taxon>
        <taxon>Kiloniella</taxon>
    </lineage>
</organism>
<proteinExistence type="predicted"/>
<evidence type="ECO:0000313" key="3">
    <source>
        <dbReference type="Proteomes" id="UP000035444"/>
    </source>
</evidence>
<dbReference type="GO" id="GO:0016787">
    <property type="term" value="F:hydrolase activity"/>
    <property type="evidence" value="ECO:0007669"/>
    <property type="project" value="InterPro"/>
</dbReference>
<accession>A0A0H2MXU3</accession>
<gene>
    <name evidence="2" type="ORF">WH96_06555</name>
</gene>
<evidence type="ECO:0000313" key="2">
    <source>
        <dbReference type="EMBL" id="KLN61505.1"/>
    </source>
</evidence>
<name>A0A0H2MXU3_9PROT</name>
<dbReference type="InterPro" id="IPR011105">
    <property type="entry name" value="Cell_wall_hydrolase_SleB"/>
</dbReference>
<dbReference type="STRING" id="1489064.WH96_06555"/>
<feature type="domain" description="Cell wall hydrolase SleB" evidence="1">
    <location>
        <begin position="20"/>
        <end position="128"/>
    </location>
</feature>
<dbReference type="InterPro" id="IPR042047">
    <property type="entry name" value="SleB_dom1"/>
</dbReference>
<dbReference type="Proteomes" id="UP000035444">
    <property type="component" value="Unassembled WGS sequence"/>
</dbReference>
<dbReference type="AlphaFoldDB" id="A0A0H2MXU3"/>
<evidence type="ECO:0000259" key="1">
    <source>
        <dbReference type="Pfam" id="PF07486"/>
    </source>
</evidence>
<sequence>MNSSDVDTVARTLWGEARSEGAEGMQAVANVIMNRVRDRRWPSTPAAVATQKWQFSAWNHNDPNRAKLLAVTDSDPAFALALRIADQAVSGSLADITNGATHYHTRAISVYWTKNATLSAALGSHLFYTNVA</sequence>